<feature type="compositionally biased region" description="Low complexity" evidence="1">
    <location>
        <begin position="312"/>
        <end position="323"/>
    </location>
</feature>
<evidence type="ECO:0000313" key="2">
    <source>
        <dbReference type="EMBL" id="QXP45024.1"/>
    </source>
</evidence>
<feature type="region of interest" description="Disordered" evidence="1">
    <location>
        <begin position="303"/>
        <end position="378"/>
    </location>
</feature>
<accession>A0A8F5XU89</accession>
<organism evidence="2">
    <name type="scientific">Insect narna-like virus 1</name>
    <dbReference type="NCBI Taxonomy" id="2819083"/>
    <lineage>
        <taxon>Viruses</taxon>
        <taxon>Riboviria</taxon>
        <taxon>Orthornavirae</taxon>
        <taxon>Lenarviricota</taxon>
        <taxon>Amabiliviricetes</taxon>
        <taxon>Wolframvirales</taxon>
        <taxon>Narnaviridae</taxon>
    </lineage>
</organism>
<dbReference type="EMBL" id="MW297845">
    <property type="protein sequence ID" value="QXP45024.1"/>
    <property type="molecule type" value="Genomic_RNA"/>
</dbReference>
<reference evidence="2" key="1">
    <citation type="submission" date="2020-11" db="EMBL/GenBank/DDBJ databases">
        <title>Complexity and local specificity of the virome associated to tospovirus-transmitting thrips species.</title>
        <authorList>
            <person name="Chiapello M."/>
            <person name="Bosco L."/>
            <person name="Ciuffo M."/>
            <person name="Ottati S."/>
            <person name="Vallino M."/>
            <person name="Salem N."/>
            <person name="Rosa C."/>
            <person name="Tavella L."/>
            <person name="Turina M."/>
        </authorList>
    </citation>
    <scope>NUCLEOTIDE SEQUENCE</scope>
    <source>
        <strain evidence="2">THR-D_DN17285</strain>
    </source>
</reference>
<protein>
    <submittedName>
        <fullName evidence="2">Uncharacterized protein</fullName>
    </submittedName>
</protein>
<proteinExistence type="predicted"/>
<evidence type="ECO:0000256" key="1">
    <source>
        <dbReference type="SAM" id="MobiDB-lite"/>
    </source>
</evidence>
<sequence>MQDAAVIETYVHRARDLCSAVPTAIEWLERQTVYPIGIPICQEGTRKGAIVLRGPGVLGLSKELRGLVESIVMDRKITWAGIPAKIPEDFDTSSFVDWVKKYRKGSAKFHPAYAAIWISILLDKDSHQRYLTLTGAKSLPRFFEIKSTAYTNKVTQLIDLAKEPPTEPESDFFDEPGLGRFVRIRKIDFLNLMEEQDVVARHRAGALYVLSELHDAGRLAQSLGFESLAGAPKGLPSGIPPPKLLSSSDTITWGCPGCGTWQRIIDSPDSSCCGCNSRVSAVIQRCPLESHAEGKGKEVVVAPAPDSEQRQPPGGSASSSSKGNPKKKKKSKSPSVGTEPTQSQGDIPGSEKGAVPPEVSGDGESSSDGDKTPIPGDLLNQLRAYFNVRTLPPEEWEGMAPSERKAFLKKSPRVPRWALRYARKDPTNVGKIISGDLKAPAPLPVVRERSPQQIWAELKQSYPGVALLHRPITPREKELRKRYDELLGGFAKDAKKYHIPLPRGQTESLSPKKQRTTDTAARSSGRQGGVVPGSYRQGSPGSNELRAALSLLKEMGEVFKAFK</sequence>
<name>A0A8F5XU89_9VIRU</name>
<feature type="compositionally biased region" description="Polar residues" evidence="1">
    <location>
        <begin position="505"/>
        <end position="525"/>
    </location>
</feature>
<feature type="region of interest" description="Disordered" evidence="1">
    <location>
        <begin position="498"/>
        <end position="542"/>
    </location>
</feature>